<feature type="domain" description="4Fe-4S ferredoxin-type" evidence="8">
    <location>
        <begin position="118"/>
        <end position="150"/>
    </location>
</feature>
<dbReference type="InterPro" id="IPR017900">
    <property type="entry name" value="4Fe4S_Fe_S_CS"/>
</dbReference>
<evidence type="ECO:0000256" key="7">
    <source>
        <dbReference type="ARBA" id="ARBA00023014"/>
    </source>
</evidence>
<organism evidence="9 10">
    <name type="scientific">Aeromonas sobria</name>
    <dbReference type="NCBI Taxonomy" id="646"/>
    <lineage>
        <taxon>Bacteria</taxon>
        <taxon>Pseudomonadati</taxon>
        <taxon>Pseudomonadota</taxon>
        <taxon>Gammaproteobacteria</taxon>
        <taxon>Aeromonadales</taxon>
        <taxon>Aeromonadaceae</taxon>
        <taxon>Aeromonas</taxon>
    </lineage>
</organism>
<evidence type="ECO:0000256" key="3">
    <source>
        <dbReference type="ARBA" id="ARBA00022723"/>
    </source>
</evidence>
<evidence type="ECO:0000259" key="8">
    <source>
        <dbReference type="PROSITE" id="PS51379"/>
    </source>
</evidence>
<evidence type="ECO:0000256" key="6">
    <source>
        <dbReference type="ARBA" id="ARBA00023004"/>
    </source>
</evidence>
<dbReference type="Pfam" id="PF12838">
    <property type="entry name" value="Fer4_7"/>
    <property type="match status" value="1"/>
</dbReference>
<dbReference type="Proteomes" id="UP000233467">
    <property type="component" value="Unassembled WGS sequence"/>
</dbReference>
<dbReference type="PANTHER" id="PTHR43687:SF6">
    <property type="entry name" value="L-ASPARTATE SEMIALDEHYDE SULFURTRANSFERASE IRON-SULFUR SUBUNIT"/>
    <property type="match status" value="1"/>
</dbReference>
<accession>A0A2N3J0U2</accession>
<evidence type="ECO:0000313" key="10">
    <source>
        <dbReference type="Proteomes" id="UP000233467"/>
    </source>
</evidence>
<feature type="domain" description="4Fe-4S ferredoxin-type" evidence="8">
    <location>
        <begin position="52"/>
        <end position="81"/>
    </location>
</feature>
<dbReference type="Gene3D" id="3.30.70.20">
    <property type="match status" value="2"/>
</dbReference>
<dbReference type="PROSITE" id="PS00198">
    <property type="entry name" value="4FE4S_FER_1"/>
    <property type="match status" value="2"/>
</dbReference>
<keyword evidence="1" id="KW-0813">Transport</keyword>
<dbReference type="GO" id="GO:0051539">
    <property type="term" value="F:4 iron, 4 sulfur cluster binding"/>
    <property type="evidence" value="ECO:0007669"/>
    <property type="project" value="UniProtKB-KW"/>
</dbReference>
<proteinExistence type="predicted"/>
<protein>
    <recommendedName>
        <fullName evidence="8">4Fe-4S ferredoxin-type domain-containing protein</fullName>
    </recommendedName>
</protein>
<dbReference type="PROSITE" id="PS51379">
    <property type="entry name" value="4FE4S_FER_2"/>
    <property type="match status" value="4"/>
</dbReference>
<evidence type="ECO:0000313" key="9">
    <source>
        <dbReference type="EMBL" id="PKQ79112.1"/>
    </source>
</evidence>
<keyword evidence="4" id="KW-0677">Repeat</keyword>
<keyword evidence="3" id="KW-0479">Metal-binding</keyword>
<feature type="domain" description="4Fe-4S ferredoxin-type" evidence="8">
    <location>
        <begin position="82"/>
        <end position="113"/>
    </location>
</feature>
<sequence>MKTTQRLAERLENPRILSRRRFFSMNWAIERPVDPAPDTSMRVSVCPPPYSAEESAFQSLCSGCGACLSACPVQALSLDAQGKSRFDYAERWCEGCEACAHACPSGALRSDRPWRLAVRAQINTRCTQTNMACGLCAEQCPQQAITLTAGQLPRVDDNCNGCGQCRLSCDMAAITLSL</sequence>
<dbReference type="AlphaFoldDB" id="A0A2N3J0U2"/>
<keyword evidence="7" id="KW-0411">Iron-sulfur</keyword>
<dbReference type="SUPFAM" id="SSF54862">
    <property type="entry name" value="4Fe-4S ferredoxins"/>
    <property type="match status" value="1"/>
</dbReference>
<dbReference type="PANTHER" id="PTHR43687">
    <property type="entry name" value="ADENYLYLSULFATE REDUCTASE, BETA SUBUNIT"/>
    <property type="match status" value="1"/>
</dbReference>
<dbReference type="InterPro" id="IPR050572">
    <property type="entry name" value="Fe-S_Ferredoxin"/>
</dbReference>
<dbReference type="Pfam" id="PF12800">
    <property type="entry name" value="Fer4_4"/>
    <property type="match status" value="1"/>
</dbReference>
<dbReference type="RefSeq" id="WP_101324410.1">
    <property type="nucleotide sequence ID" value="NZ_NQMM01000025.1"/>
</dbReference>
<gene>
    <name evidence="9" type="ORF">CJP16_08845</name>
</gene>
<keyword evidence="5" id="KW-0249">Electron transport</keyword>
<evidence type="ECO:0000256" key="2">
    <source>
        <dbReference type="ARBA" id="ARBA00022485"/>
    </source>
</evidence>
<keyword evidence="6" id="KW-0408">Iron</keyword>
<dbReference type="InterPro" id="IPR017896">
    <property type="entry name" value="4Fe4S_Fe-S-bd"/>
</dbReference>
<dbReference type="GO" id="GO:0046872">
    <property type="term" value="F:metal ion binding"/>
    <property type="evidence" value="ECO:0007669"/>
    <property type="project" value="UniProtKB-KW"/>
</dbReference>
<feature type="domain" description="4Fe-4S ferredoxin-type" evidence="8">
    <location>
        <begin position="151"/>
        <end position="178"/>
    </location>
</feature>
<reference evidence="9 10" key="1">
    <citation type="journal article" date="2017" name="Front. Microbiol.">
        <title>Strong Genomic and Phenotypic Heterogeneity in the Aeromonas sobria Species Complex.</title>
        <authorList>
            <person name="Gauthier J."/>
            <person name="Vincent A.T."/>
            <person name="Charette S.J."/>
            <person name="Derome N."/>
        </authorList>
    </citation>
    <scope>NUCLEOTIDE SEQUENCE [LARGE SCALE GENOMIC DNA]</scope>
    <source>
        <strain evidence="9 10">TM18</strain>
    </source>
</reference>
<evidence type="ECO:0000256" key="5">
    <source>
        <dbReference type="ARBA" id="ARBA00022982"/>
    </source>
</evidence>
<evidence type="ECO:0000256" key="4">
    <source>
        <dbReference type="ARBA" id="ARBA00022737"/>
    </source>
</evidence>
<evidence type="ECO:0000256" key="1">
    <source>
        <dbReference type="ARBA" id="ARBA00022448"/>
    </source>
</evidence>
<dbReference type="EMBL" id="NQMM01000025">
    <property type="protein sequence ID" value="PKQ79112.1"/>
    <property type="molecule type" value="Genomic_DNA"/>
</dbReference>
<keyword evidence="2" id="KW-0004">4Fe-4S</keyword>
<keyword evidence="10" id="KW-1185">Reference proteome</keyword>
<comment type="caution">
    <text evidence="9">The sequence shown here is derived from an EMBL/GenBank/DDBJ whole genome shotgun (WGS) entry which is preliminary data.</text>
</comment>
<name>A0A2N3J0U2_AERSO</name>